<protein>
    <submittedName>
        <fullName evidence="2">Conjugal transfer protein</fullName>
    </submittedName>
</protein>
<dbReference type="GeneID" id="14551038"/>
<organism evidence="2 3">
    <name type="scientific">Sulfolobus acidocaldarius</name>
    <dbReference type="NCBI Taxonomy" id="2285"/>
    <lineage>
        <taxon>Archaea</taxon>
        <taxon>Thermoproteota</taxon>
        <taxon>Thermoprotei</taxon>
        <taxon>Sulfolobales</taxon>
        <taxon>Sulfolobaceae</taxon>
        <taxon>Sulfolobus</taxon>
    </lineage>
</organism>
<accession>A0A0U3HLS3</accession>
<dbReference type="EMBL" id="CP013694">
    <property type="protein sequence ID" value="ALU29142.1"/>
    <property type="molecule type" value="Genomic_DNA"/>
</dbReference>
<dbReference type="RefSeq" id="WP_011277420.1">
    <property type="nucleotide sequence ID" value="NZ_BHWZ01000001.1"/>
</dbReference>
<dbReference type="Proteomes" id="UP000060043">
    <property type="component" value="Chromosome"/>
</dbReference>
<evidence type="ECO:0000313" key="4">
    <source>
        <dbReference type="Proteomes" id="UP000065473"/>
    </source>
</evidence>
<reference evidence="3 4" key="1">
    <citation type="submission" date="2015-12" db="EMBL/GenBank/DDBJ databases">
        <title>A stable core within a dynamic pangenome in Sulfolobus acidocaldarius.</title>
        <authorList>
            <person name="Anderson R."/>
            <person name="Kouris A."/>
            <person name="Seward C."/>
            <person name="Campbell K."/>
            <person name="Whitaker R."/>
        </authorList>
    </citation>
    <scope>NUCLEOTIDE SEQUENCE [LARGE SCALE GENOMIC DNA]</scope>
    <source>
        <strain evidence="1 4">GG12-C01-09</strain>
        <strain evidence="2 3">NG05B_CO5_07</strain>
    </source>
</reference>
<evidence type="ECO:0000313" key="1">
    <source>
        <dbReference type="EMBL" id="ALU29142.1"/>
    </source>
</evidence>
<dbReference type="Proteomes" id="UP000065473">
    <property type="component" value="Chromosome"/>
</dbReference>
<sequence>MGLFDKIKNRVADAYSQQDRCLNPYPYQKSLDSFLGTFERMGRAFTYEKWYWDEEGLFTGGYGIVTGKKVEKRIRWDEIQDIVPMNVQSISAYGLNLAGTSKTIGDWVVVLKNGERVMIRYVLDPINMAEAFKKLYLKS</sequence>
<dbReference type="AlphaFoldDB" id="A0A0U3HLS3"/>
<dbReference type="EMBL" id="CP013695">
    <property type="protein sequence ID" value="ALU31868.1"/>
    <property type="molecule type" value="Genomic_DNA"/>
</dbReference>
<evidence type="ECO:0000313" key="3">
    <source>
        <dbReference type="Proteomes" id="UP000060043"/>
    </source>
</evidence>
<dbReference type="OrthoDB" id="382099at2157"/>
<evidence type="ECO:0000313" key="2">
    <source>
        <dbReference type="EMBL" id="ALU31868.1"/>
    </source>
</evidence>
<gene>
    <name evidence="1" type="ORF">ATY89_03775</name>
    <name evidence="2" type="ORF">ATZ20_06800</name>
</gene>
<name>A0A0U3HLS3_9CREN</name>
<proteinExistence type="predicted"/>